<name>A0ACA8QZ30_9BACT</name>
<evidence type="ECO:0000313" key="1">
    <source>
        <dbReference type="EMBL" id="BBL09894.1"/>
    </source>
</evidence>
<accession>A0ACA8QZ30</accession>
<sequence length="115" mass="13990">MKIEQELDLPEGFLMTLQLHYDIARTKREQYAGQHPDRTKFRPVLFWDVDPQKIDWHKNRSFVIQRVFERGEEQEIEEAIRFYGREEILRNLRFDENPYAVNLKANARKYLEYGG</sequence>
<dbReference type="EMBL" id="AP019737">
    <property type="protein sequence ID" value="BBL09894.1"/>
    <property type="molecule type" value="Genomic_DNA"/>
</dbReference>
<reference evidence="1 2" key="1">
    <citation type="journal article" date="2020" name="Int. J. Syst. Evol. Microbiol.">
        <title>Alistipes communis sp. nov., Alistipes dispar sp. nov. and Alistipes onderdonkii subsp. vulgaris subsp. nov., isolated from human faeces, and creation of Alistipes onderdonkii subsp. onderdonkii subsp. nov.</title>
        <authorList>
            <person name="Sakamoto M."/>
            <person name="Ikeyama N."/>
            <person name="Ogata Y."/>
            <person name="Suda W."/>
            <person name="Iino T."/>
            <person name="Hattori M."/>
            <person name="Ohkuma M."/>
        </authorList>
    </citation>
    <scope>NUCLEOTIDE SEQUENCE [LARGE SCALE GENOMIC DNA]</scope>
    <source>
        <strain evidence="1 2">5CPYCFAH4</strain>
    </source>
</reference>
<proteinExistence type="predicted"/>
<organism evidence="1 2">
    <name type="scientific">Alistipes onderdonkii subsp. vulgaris</name>
    <dbReference type="NCBI Taxonomy" id="2585117"/>
    <lineage>
        <taxon>Bacteria</taxon>
        <taxon>Pseudomonadati</taxon>
        <taxon>Bacteroidota</taxon>
        <taxon>Bacteroidia</taxon>
        <taxon>Bacteroidales</taxon>
        <taxon>Rikenellaceae</taxon>
        <taxon>Alistipes</taxon>
    </lineage>
</organism>
<keyword evidence="2" id="KW-1185">Reference proteome</keyword>
<evidence type="ECO:0000313" key="2">
    <source>
        <dbReference type="Proteomes" id="UP000317465"/>
    </source>
</evidence>
<gene>
    <name evidence="1" type="ORF">A5CPYCFAH4_21180</name>
</gene>
<protein>
    <submittedName>
        <fullName evidence="1">Uncharacterized protein</fullName>
    </submittedName>
</protein>
<dbReference type="Proteomes" id="UP000317465">
    <property type="component" value="Chromosome"/>
</dbReference>